<dbReference type="OrthoDB" id="2421160at2759"/>
<name>A0A9P6UZ11_9FUNG</name>
<gene>
    <name evidence="2" type="ORF">BGZ99_009292</name>
</gene>
<proteinExistence type="predicted"/>
<sequence>MVIMGTVGFNGDFENDEGKGCMLYMTIIGDAPFFASVYCQFPVVCAAVIGVFSVLFLGYWTAVLHRYDEYTPVITSQIFMGFSVLMAVLSFAICGEIGIGLTVGCRSVAPELGMSGCQKATSSFQALNSAQICAGLMGGFWIIAVVLEYFQFRYQPAYEDSYGSQQNVYDHNNQSMVESTV</sequence>
<evidence type="ECO:0000313" key="3">
    <source>
        <dbReference type="Proteomes" id="UP000738325"/>
    </source>
</evidence>
<reference evidence="2" key="1">
    <citation type="journal article" date="2020" name="Fungal Divers.">
        <title>Resolving the Mortierellaceae phylogeny through synthesis of multi-gene phylogenetics and phylogenomics.</title>
        <authorList>
            <person name="Vandepol N."/>
            <person name="Liber J."/>
            <person name="Desiro A."/>
            <person name="Na H."/>
            <person name="Kennedy M."/>
            <person name="Barry K."/>
            <person name="Grigoriev I.V."/>
            <person name="Miller A.N."/>
            <person name="O'Donnell K."/>
            <person name="Stajich J.E."/>
            <person name="Bonito G."/>
        </authorList>
    </citation>
    <scope>NUCLEOTIDE SEQUENCE</scope>
    <source>
        <strain evidence="2">REB-010B</strain>
    </source>
</reference>
<dbReference type="EMBL" id="JAAAIP010000078">
    <property type="protein sequence ID" value="KAG0326620.1"/>
    <property type="molecule type" value="Genomic_DNA"/>
</dbReference>
<accession>A0A9P6UZ11</accession>
<feature type="transmembrane region" description="Helical" evidence="1">
    <location>
        <begin position="84"/>
        <end position="109"/>
    </location>
</feature>
<keyword evidence="3" id="KW-1185">Reference proteome</keyword>
<keyword evidence="1" id="KW-0812">Transmembrane</keyword>
<dbReference type="Proteomes" id="UP000738325">
    <property type="component" value="Unassembled WGS sequence"/>
</dbReference>
<protein>
    <submittedName>
        <fullName evidence="2">Uncharacterized protein</fullName>
    </submittedName>
</protein>
<evidence type="ECO:0000313" key="2">
    <source>
        <dbReference type="EMBL" id="KAG0326620.1"/>
    </source>
</evidence>
<comment type="caution">
    <text evidence="2">The sequence shown here is derived from an EMBL/GenBank/DDBJ whole genome shotgun (WGS) entry which is preliminary data.</text>
</comment>
<organism evidence="2 3">
    <name type="scientific">Dissophora globulifera</name>
    <dbReference type="NCBI Taxonomy" id="979702"/>
    <lineage>
        <taxon>Eukaryota</taxon>
        <taxon>Fungi</taxon>
        <taxon>Fungi incertae sedis</taxon>
        <taxon>Mucoromycota</taxon>
        <taxon>Mortierellomycotina</taxon>
        <taxon>Mortierellomycetes</taxon>
        <taxon>Mortierellales</taxon>
        <taxon>Mortierellaceae</taxon>
        <taxon>Dissophora</taxon>
    </lineage>
</organism>
<keyword evidence="1" id="KW-1133">Transmembrane helix</keyword>
<keyword evidence="1" id="KW-0472">Membrane</keyword>
<feature type="transmembrane region" description="Helical" evidence="1">
    <location>
        <begin position="129"/>
        <end position="150"/>
    </location>
</feature>
<evidence type="ECO:0000256" key="1">
    <source>
        <dbReference type="SAM" id="Phobius"/>
    </source>
</evidence>
<feature type="transmembrane region" description="Helical" evidence="1">
    <location>
        <begin position="41"/>
        <end position="63"/>
    </location>
</feature>
<dbReference type="AlphaFoldDB" id="A0A9P6UZ11"/>